<gene>
    <name evidence="1" type="ORF">PMAYCL1PPCAC_12225</name>
</gene>
<reference evidence="2" key="1">
    <citation type="submission" date="2022-10" db="EMBL/GenBank/DDBJ databases">
        <title>Genome assembly of Pristionchus species.</title>
        <authorList>
            <person name="Yoshida K."/>
            <person name="Sommer R.J."/>
        </authorList>
    </citation>
    <scope>NUCLEOTIDE SEQUENCE [LARGE SCALE GENOMIC DNA]</scope>
    <source>
        <strain evidence="2">RS5460</strain>
    </source>
</reference>
<organism evidence="1 2">
    <name type="scientific">Pristionchus mayeri</name>
    <dbReference type="NCBI Taxonomy" id="1317129"/>
    <lineage>
        <taxon>Eukaryota</taxon>
        <taxon>Metazoa</taxon>
        <taxon>Ecdysozoa</taxon>
        <taxon>Nematoda</taxon>
        <taxon>Chromadorea</taxon>
        <taxon>Rhabditida</taxon>
        <taxon>Rhabditina</taxon>
        <taxon>Diplogasteromorpha</taxon>
        <taxon>Diplogasteroidea</taxon>
        <taxon>Neodiplogasteridae</taxon>
        <taxon>Pristionchus</taxon>
    </lineage>
</organism>
<evidence type="ECO:0000313" key="2">
    <source>
        <dbReference type="Proteomes" id="UP001328107"/>
    </source>
</evidence>
<evidence type="ECO:0000313" key="1">
    <source>
        <dbReference type="EMBL" id="GMR42030.1"/>
    </source>
</evidence>
<dbReference type="AlphaFoldDB" id="A0AAN4ZRW3"/>
<sequence length="118" mass="13817">EKEEKEEKNREEMEEKQTDEWMMKEVEDLPITGEHNFYVPFSRIIPIIFEKAMPEGRIIRIVEVTPRWSLFPLPLAKCDSLLTSFHSLLMLYTHSSSVVYSAPSHVPSNFLCFSIINL</sequence>
<feature type="non-terminal residue" evidence="1">
    <location>
        <position position="1"/>
    </location>
</feature>
<keyword evidence="2" id="KW-1185">Reference proteome</keyword>
<comment type="caution">
    <text evidence="1">The sequence shown here is derived from an EMBL/GenBank/DDBJ whole genome shotgun (WGS) entry which is preliminary data.</text>
</comment>
<proteinExistence type="predicted"/>
<accession>A0AAN4ZRW3</accession>
<dbReference type="EMBL" id="BTRK01000003">
    <property type="protein sequence ID" value="GMR42030.1"/>
    <property type="molecule type" value="Genomic_DNA"/>
</dbReference>
<protein>
    <submittedName>
        <fullName evidence="1">Uncharacterized protein</fullName>
    </submittedName>
</protein>
<dbReference type="Proteomes" id="UP001328107">
    <property type="component" value="Unassembled WGS sequence"/>
</dbReference>
<name>A0AAN4ZRW3_9BILA</name>